<accession>A0A4Z2FWQ5</accession>
<keyword evidence="3" id="KW-1185">Reference proteome</keyword>
<comment type="caution">
    <text evidence="2">The sequence shown here is derived from an EMBL/GenBank/DDBJ whole genome shotgun (WGS) entry which is preliminary data.</text>
</comment>
<organism evidence="2 3">
    <name type="scientific">Liparis tanakae</name>
    <name type="common">Tanaka's snailfish</name>
    <dbReference type="NCBI Taxonomy" id="230148"/>
    <lineage>
        <taxon>Eukaryota</taxon>
        <taxon>Metazoa</taxon>
        <taxon>Chordata</taxon>
        <taxon>Craniata</taxon>
        <taxon>Vertebrata</taxon>
        <taxon>Euteleostomi</taxon>
        <taxon>Actinopterygii</taxon>
        <taxon>Neopterygii</taxon>
        <taxon>Teleostei</taxon>
        <taxon>Neoteleostei</taxon>
        <taxon>Acanthomorphata</taxon>
        <taxon>Eupercaria</taxon>
        <taxon>Perciformes</taxon>
        <taxon>Cottioidei</taxon>
        <taxon>Cottales</taxon>
        <taxon>Liparidae</taxon>
        <taxon>Liparis</taxon>
    </lineage>
</organism>
<dbReference type="EMBL" id="SRLO01000831">
    <property type="protein sequence ID" value="TNN45667.1"/>
    <property type="molecule type" value="Genomic_DNA"/>
</dbReference>
<evidence type="ECO:0000313" key="2">
    <source>
        <dbReference type="EMBL" id="TNN45667.1"/>
    </source>
</evidence>
<evidence type="ECO:0000256" key="1">
    <source>
        <dbReference type="SAM" id="MobiDB-lite"/>
    </source>
</evidence>
<name>A0A4Z2FWQ5_9TELE</name>
<protein>
    <submittedName>
        <fullName evidence="2">Uncharacterized protein</fullName>
    </submittedName>
</protein>
<evidence type="ECO:0000313" key="3">
    <source>
        <dbReference type="Proteomes" id="UP000314294"/>
    </source>
</evidence>
<dbReference type="AlphaFoldDB" id="A0A4Z2FWQ5"/>
<sequence length="67" mass="7201">MHDNEKQPMFTSIELEAENAQACCAAEPFTPSLLLSGDGAGEKSSRFPRGVSSSPDTEKVGEERVET</sequence>
<feature type="compositionally biased region" description="Basic and acidic residues" evidence="1">
    <location>
        <begin position="56"/>
        <end position="67"/>
    </location>
</feature>
<gene>
    <name evidence="2" type="ORF">EYF80_044127</name>
</gene>
<feature type="region of interest" description="Disordered" evidence="1">
    <location>
        <begin position="34"/>
        <end position="67"/>
    </location>
</feature>
<reference evidence="2 3" key="1">
    <citation type="submission" date="2019-03" db="EMBL/GenBank/DDBJ databases">
        <title>First draft genome of Liparis tanakae, snailfish: a comprehensive survey of snailfish specific genes.</title>
        <authorList>
            <person name="Kim W."/>
            <person name="Song I."/>
            <person name="Jeong J.-H."/>
            <person name="Kim D."/>
            <person name="Kim S."/>
            <person name="Ryu S."/>
            <person name="Song J.Y."/>
            <person name="Lee S.K."/>
        </authorList>
    </citation>
    <scope>NUCLEOTIDE SEQUENCE [LARGE SCALE GENOMIC DNA]</scope>
    <source>
        <tissue evidence="2">Muscle</tissue>
    </source>
</reference>
<dbReference type="Proteomes" id="UP000314294">
    <property type="component" value="Unassembled WGS sequence"/>
</dbReference>
<proteinExistence type="predicted"/>